<reference evidence="10" key="1">
    <citation type="journal article" date="2011" name="Genome Biol.">
        <title>Comparative genomics of the social amoebae Dictyostelium discoideum and Dictyostelium purpureum.</title>
        <authorList>
            <consortium name="US DOE Joint Genome Institute (JGI-PGF)"/>
            <person name="Sucgang R."/>
            <person name="Kuo A."/>
            <person name="Tian X."/>
            <person name="Salerno W."/>
            <person name="Parikh A."/>
            <person name="Feasley C.L."/>
            <person name="Dalin E."/>
            <person name="Tu H."/>
            <person name="Huang E."/>
            <person name="Barry K."/>
            <person name="Lindquist E."/>
            <person name="Shapiro H."/>
            <person name="Bruce D."/>
            <person name="Schmutz J."/>
            <person name="Salamov A."/>
            <person name="Fey P."/>
            <person name="Gaudet P."/>
            <person name="Anjard C."/>
            <person name="Babu M.M."/>
            <person name="Basu S."/>
            <person name="Bushmanova Y."/>
            <person name="van der Wel H."/>
            <person name="Katoh-Kurasawa M."/>
            <person name="Dinh C."/>
            <person name="Coutinho P.M."/>
            <person name="Saito T."/>
            <person name="Elias M."/>
            <person name="Schaap P."/>
            <person name="Kay R.R."/>
            <person name="Henrissat B."/>
            <person name="Eichinger L."/>
            <person name="Rivero F."/>
            <person name="Putnam N.H."/>
            <person name="West C.M."/>
            <person name="Loomis W.F."/>
            <person name="Chisholm R.L."/>
            <person name="Shaulsky G."/>
            <person name="Strassmann J.E."/>
            <person name="Queller D.C."/>
            <person name="Kuspa A."/>
            <person name="Grigoriev I.V."/>
        </authorList>
    </citation>
    <scope>NUCLEOTIDE SEQUENCE [LARGE SCALE GENOMIC DNA]</scope>
    <source>
        <strain evidence="10">QSDP1</strain>
    </source>
</reference>
<accession>F0ZSG1</accession>
<dbReference type="EMBL" id="GL871157">
    <property type="protein sequence ID" value="EGC33112.1"/>
    <property type="molecule type" value="Genomic_DNA"/>
</dbReference>
<evidence type="ECO:0000256" key="3">
    <source>
        <dbReference type="ARBA" id="ARBA00022723"/>
    </source>
</evidence>
<dbReference type="GeneID" id="10504717"/>
<dbReference type="Gene3D" id="2.60.40.1120">
    <property type="entry name" value="Carboxypeptidase-like, regulatory domain"/>
    <property type="match status" value="1"/>
</dbReference>
<comment type="cofactor">
    <cofactor evidence="1">
        <name>Zn(2+)</name>
        <dbReference type="ChEBI" id="CHEBI:29105"/>
    </cofactor>
</comment>
<dbReference type="SUPFAM" id="SSF49464">
    <property type="entry name" value="Carboxypeptidase regulatory domain-like"/>
    <property type="match status" value="1"/>
</dbReference>
<evidence type="ECO:0000256" key="2">
    <source>
        <dbReference type="ARBA" id="ARBA00005988"/>
    </source>
</evidence>
<proteinExistence type="inferred from homology"/>
<dbReference type="Gene3D" id="3.40.630.10">
    <property type="entry name" value="Zn peptidases"/>
    <property type="match status" value="1"/>
</dbReference>
<dbReference type="AlphaFoldDB" id="F0ZSG1"/>
<dbReference type="Proteomes" id="UP000001064">
    <property type="component" value="Unassembled WGS sequence"/>
</dbReference>
<protein>
    <recommendedName>
        <fullName evidence="8">Peptidase M14 domain-containing protein</fullName>
    </recommendedName>
</protein>
<dbReference type="InterPro" id="IPR008969">
    <property type="entry name" value="CarboxyPept-like_regulatory"/>
</dbReference>
<dbReference type="GO" id="GO:0016485">
    <property type="term" value="P:protein processing"/>
    <property type="evidence" value="ECO:0000318"/>
    <property type="project" value="GO_Central"/>
</dbReference>
<comment type="similarity">
    <text evidence="2 7">Belongs to the peptidase M14 family.</text>
</comment>
<feature type="active site" description="Proton donor/acceptor" evidence="7">
    <location>
        <position position="249"/>
    </location>
</feature>
<keyword evidence="5" id="KW-0862">Zinc</keyword>
<evidence type="ECO:0000313" key="10">
    <source>
        <dbReference type="Proteomes" id="UP000001064"/>
    </source>
</evidence>
<organism evidence="9 10">
    <name type="scientific">Dictyostelium purpureum</name>
    <name type="common">Slime mold</name>
    <dbReference type="NCBI Taxonomy" id="5786"/>
    <lineage>
        <taxon>Eukaryota</taxon>
        <taxon>Amoebozoa</taxon>
        <taxon>Evosea</taxon>
        <taxon>Eumycetozoa</taxon>
        <taxon>Dictyostelia</taxon>
        <taxon>Dictyosteliales</taxon>
        <taxon>Dictyosteliaceae</taxon>
        <taxon>Dictyostelium</taxon>
    </lineage>
</organism>
<evidence type="ECO:0000256" key="5">
    <source>
        <dbReference type="ARBA" id="ARBA00022833"/>
    </source>
</evidence>
<dbReference type="GO" id="GO:0004181">
    <property type="term" value="F:metallocarboxypeptidase activity"/>
    <property type="evidence" value="ECO:0000318"/>
    <property type="project" value="GO_Central"/>
</dbReference>
<evidence type="ECO:0000259" key="8">
    <source>
        <dbReference type="PROSITE" id="PS52035"/>
    </source>
</evidence>
<dbReference type="SUPFAM" id="SSF53187">
    <property type="entry name" value="Zn-dependent exopeptidases"/>
    <property type="match status" value="1"/>
</dbReference>
<dbReference type="PROSITE" id="PS00132">
    <property type="entry name" value="CARBOXYPEPT_ZN_1"/>
    <property type="match status" value="1"/>
</dbReference>
<dbReference type="InterPro" id="IPR000834">
    <property type="entry name" value="Peptidase_M14"/>
</dbReference>
<dbReference type="STRING" id="5786.F0ZSG1"/>
<dbReference type="InterPro" id="IPR050753">
    <property type="entry name" value="Peptidase_M14_domain"/>
</dbReference>
<feature type="domain" description="Peptidase M14" evidence="8">
    <location>
        <begin position="1"/>
        <end position="279"/>
    </location>
</feature>
<dbReference type="InParanoid" id="F0ZSG1"/>
<dbReference type="FunCoup" id="F0ZSG1">
    <property type="interactions" value="1"/>
</dbReference>
<dbReference type="PROSITE" id="PS52035">
    <property type="entry name" value="PEPTIDASE_M14"/>
    <property type="match status" value="1"/>
</dbReference>
<dbReference type="PRINTS" id="PR00765">
    <property type="entry name" value="CRBOXYPTASEA"/>
</dbReference>
<dbReference type="GO" id="GO:0008270">
    <property type="term" value="F:zinc ion binding"/>
    <property type="evidence" value="ECO:0007669"/>
    <property type="project" value="InterPro"/>
</dbReference>
<dbReference type="GO" id="GO:0006518">
    <property type="term" value="P:peptide metabolic process"/>
    <property type="evidence" value="ECO:0000318"/>
    <property type="project" value="GO_Central"/>
</dbReference>
<dbReference type="eggNOG" id="KOG2649">
    <property type="taxonomic scope" value="Eukaryota"/>
</dbReference>
<dbReference type="PANTHER" id="PTHR11532">
    <property type="entry name" value="PROTEASE M14 CARBOXYPEPTIDASE"/>
    <property type="match status" value="1"/>
</dbReference>
<keyword evidence="10" id="KW-1185">Reference proteome</keyword>
<dbReference type="MEROPS" id="M14.A33"/>
<evidence type="ECO:0000256" key="4">
    <source>
        <dbReference type="ARBA" id="ARBA00022801"/>
    </source>
</evidence>
<keyword evidence="4" id="KW-0378">Hydrolase</keyword>
<evidence type="ECO:0000313" key="9">
    <source>
        <dbReference type="EMBL" id="EGC33112.1"/>
    </source>
</evidence>
<dbReference type="OrthoDB" id="10249045at2759"/>
<dbReference type="InterPro" id="IPR057247">
    <property type="entry name" value="CARBOXYPEPT_ZN_2"/>
</dbReference>
<dbReference type="VEuPathDB" id="AmoebaDB:DICPUDRAFT_37244"/>
<sequence length="360" mass="41558">YLNYNELHQFLLKIANRYPNITKLYSIGKSIHNRDLWAIDIGVKDQKFKPSVKLVGNMHGDEVVGRQMLVYLIDYLCLKYYQKNVEAMEILENIELSIVPSMNPDGYELGQRENANNFDLNRNFPDKFVGFSSELYKVVQPEVRAIIEWCKKKNFIMSANLHGGSLVANYPYDSTRDSPNGYGFGIQFPSPDDVVFRKMALTYSLNHREMSKSSEFLGGIVNGAKWYTLRGGMQDWNYDFTNNMEITLELSYDKIPDSNQLNKYWDDNRKSLLKFIGLPLRLGVYGRVTNEKNENLLAEIKVARNERTITTDPANGYYTRLLDDGFYNITASANGYIPVTKFILLNANTRTNLEFILKKE</sequence>
<keyword evidence="6" id="KW-0325">Glycoprotein</keyword>
<dbReference type="InterPro" id="IPR057246">
    <property type="entry name" value="CARBOXYPEPT_ZN_1"/>
</dbReference>
<dbReference type="PROSITE" id="PS00133">
    <property type="entry name" value="CARBOXYPEPT_ZN_2"/>
    <property type="match status" value="1"/>
</dbReference>
<dbReference type="OMA" id="HIAPTIN"/>
<dbReference type="GO" id="GO:0005615">
    <property type="term" value="C:extracellular space"/>
    <property type="evidence" value="ECO:0000318"/>
    <property type="project" value="GO_Central"/>
</dbReference>
<dbReference type="SMART" id="SM00631">
    <property type="entry name" value="Zn_pept"/>
    <property type="match status" value="1"/>
</dbReference>
<feature type="non-terminal residue" evidence="9">
    <location>
        <position position="1"/>
    </location>
</feature>
<gene>
    <name evidence="9" type="ORF">DICPUDRAFT_37244</name>
</gene>
<name>F0ZSG1_DICPU</name>
<dbReference type="Pfam" id="PF00246">
    <property type="entry name" value="Peptidase_M14"/>
    <property type="match status" value="1"/>
</dbReference>
<dbReference type="PANTHER" id="PTHR11532:SF57">
    <property type="entry name" value="CARBOXYPEPTIDASE D, B"/>
    <property type="match status" value="1"/>
</dbReference>
<evidence type="ECO:0000256" key="6">
    <source>
        <dbReference type="ARBA" id="ARBA00023180"/>
    </source>
</evidence>
<dbReference type="KEGG" id="dpp:DICPUDRAFT_37244"/>
<keyword evidence="3" id="KW-0479">Metal-binding</keyword>
<evidence type="ECO:0000256" key="7">
    <source>
        <dbReference type="PROSITE-ProRule" id="PRU01379"/>
    </source>
</evidence>
<dbReference type="RefSeq" id="XP_003290349.1">
    <property type="nucleotide sequence ID" value="XM_003290301.1"/>
</dbReference>
<evidence type="ECO:0000256" key="1">
    <source>
        <dbReference type="ARBA" id="ARBA00001947"/>
    </source>
</evidence>